<accession>A0A6N1NVQ5</accession>
<dbReference type="InterPro" id="IPR029044">
    <property type="entry name" value="Nucleotide-diphossugar_trans"/>
</dbReference>
<proteinExistence type="predicted"/>
<protein>
    <submittedName>
        <fullName evidence="1">Putative glycosyltransferase</fullName>
    </submittedName>
</protein>
<reference evidence="1" key="1">
    <citation type="submission" date="2017-01" db="EMBL/GenBank/DDBJ databases">
        <authorList>
            <person name="Assis F.L."/>
            <person name="Abrahao J.S."/>
            <person name="Silva L."/>
            <person name="Khalil J.B."/>
            <person name="Rodrigues R."/>
            <person name="Silva L.S."/>
            <person name="Arantes T."/>
            <person name="Boratto P."/>
            <person name="Andrade M."/>
            <person name="Kroon E.G."/>
            <person name="Ribeiro B."/>
            <person name="Bergier I."/>
            <person name="Seligmann H."/>
            <person name="Ghigo E."/>
            <person name="Colson P."/>
            <person name="Levasseur A."/>
            <person name="Raoult D."/>
            <person name="Scola B.L."/>
        </authorList>
    </citation>
    <scope>NUCLEOTIDE SEQUENCE</scope>
    <source>
        <strain evidence="1">Soda lake</strain>
    </source>
</reference>
<dbReference type="RefSeq" id="YP_010782172.1">
    <property type="nucleotide sequence ID" value="NC_075039.1"/>
</dbReference>
<name>A0A6N1NVQ5_9VIRU</name>
<dbReference type="GO" id="GO:0016740">
    <property type="term" value="F:transferase activity"/>
    <property type="evidence" value="ECO:0007669"/>
    <property type="project" value="UniProtKB-KW"/>
</dbReference>
<evidence type="ECO:0000313" key="1">
    <source>
        <dbReference type="EMBL" id="QKU35506.1"/>
    </source>
</evidence>
<dbReference type="GeneID" id="80518936"/>
<reference evidence="1" key="2">
    <citation type="journal article" date="2018" name="Nat. Commun.">
        <title>Tailed giant Tupanvirus possesses the most complete translational apparatus of the known virosphere.</title>
        <authorList>
            <person name="Abrahao J."/>
            <person name="Silva L."/>
            <person name="Silva L.S."/>
            <person name="Khalil J.Y.B."/>
            <person name="Rodrigues R."/>
            <person name="Arantes T."/>
            <person name="Assis F."/>
            <person name="Boratto P."/>
            <person name="Andrade M."/>
            <person name="Kroon E.G."/>
            <person name="Ribeiro B."/>
            <person name="Bergier I."/>
            <person name="Seligmann H."/>
            <person name="Ghigo E."/>
            <person name="Colson P."/>
            <person name="Levasseur A."/>
            <person name="Kroemer G."/>
            <person name="Raoult D."/>
            <person name="La Scola B."/>
        </authorList>
    </citation>
    <scope>NUCLEOTIDE SEQUENCE [LARGE SCALE GENOMIC DNA]</scope>
    <source>
        <strain evidence="1">Soda lake</strain>
    </source>
</reference>
<sequence length="621" mass="73535">MSIANRYPIIKSLLDDKKSYYKNKWNIVFFKFKKKLIYTDLDTYLDELTIKNLSNNLTIENMYICTFKNEENKTTYKKYIEMFRMNLLEIPLNYQNNNTTKLLIIKKLLNENKNSIFINECNGCIDNIATNIFNDETASIHASIKTIDKLEDAHQEIAKKLGLDKIIDLQFIVIPYAEKNRDYINHALKIANEIKINNEELALNISLSITNLRFGNFIKNIDSNNIKNNTLLCSNDRCFLSKLRELYVSKNNIVNETYTNKLKIPYNNKDYIYYPYLDIDYIPKLFAFDESDMAKLKITEKYPNLINSNGFIYDIDNKYYNLMFKRFDDKSSGIFIKKEYGKIIIPKILHHIWLDGDVPNLNYTNAWGKMLRDPWKYFIWTEEKLLSEVLKNNRWEKIYINENNKTIKLLTAYLAILEKYGGFVIDSYTIPLKIIPDDMLMKKILISFSSEQLTGTKLSYRVMASVPGFWENNKRKIDHTAARRPFEGMNNFFIDLKMKQKEINNKNNEEHMPHIPFFFDKMYNILADNSKSNRLENIENIFLTEPDTIIYPSYYFNPSYYTYPKKLVELAVFVNLWKLSNDKNAYTKTDIKRTYKVTTQSILSKLAENPKDRLKNISKIE</sequence>
<keyword evidence="1" id="KW-0808">Transferase</keyword>
<dbReference type="SUPFAM" id="SSF53448">
    <property type="entry name" value="Nucleotide-diphospho-sugar transferases"/>
    <property type="match status" value="1"/>
</dbReference>
<organism evidence="1">
    <name type="scientific">Tupanvirus soda lake</name>
    <dbReference type="NCBI Taxonomy" id="2126985"/>
    <lineage>
        <taxon>Viruses</taxon>
        <taxon>Varidnaviria</taxon>
        <taxon>Bamfordvirae</taxon>
        <taxon>Nucleocytoviricota</taxon>
        <taxon>Megaviricetes</taxon>
        <taxon>Imitervirales</taxon>
        <taxon>Mimiviridae</taxon>
        <taxon>Megamimivirinae</taxon>
        <taxon>Tupanvirus</taxon>
        <taxon>Tupanvirus salinum</taxon>
    </lineage>
</organism>
<dbReference type="EMBL" id="KY523104">
    <property type="protein sequence ID" value="QKU35506.1"/>
    <property type="molecule type" value="Genomic_DNA"/>
</dbReference>
<dbReference type="KEGG" id="vg:80518936"/>